<reference evidence="2 3" key="1">
    <citation type="submission" date="2015-08" db="EMBL/GenBank/DDBJ databases">
        <authorList>
            <person name="Babu N.S."/>
            <person name="Beckwith C.J."/>
            <person name="Beseler K.G."/>
            <person name="Brison A."/>
            <person name="Carone J.V."/>
            <person name="Caskin T.P."/>
            <person name="Diamond M."/>
            <person name="Durham M.E."/>
            <person name="Foxe J.M."/>
            <person name="Go M."/>
            <person name="Henderson B.A."/>
            <person name="Jones I.B."/>
            <person name="McGettigan J.A."/>
            <person name="Micheletti S.J."/>
            <person name="Nasrallah M.E."/>
            <person name="Ortiz D."/>
            <person name="Piller C.R."/>
            <person name="Privatt S.R."/>
            <person name="Schneider S.L."/>
            <person name="Sharp S."/>
            <person name="Smith T.C."/>
            <person name="Stanton J.D."/>
            <person name="Ullery H.E."/>
            <person name="Wilson R.J."/>
            <person name="Serrano M.G."/>
            <person name="Buck G."/>
            <person name="Lee V."/>
            <person name="Wang Y."/>
            <person name="Carvalho R."/>
            <person name="Voegtly L."/>
            <person name="Shi R."/>
            <person name="Duckworth R."/>
            <person name="Johnson A."/>
            <person name="Loviza R."/>
            <person name="Walstead R."/>
            <person name="Shah Z."/>
            <person name="Kiflezghi M."/>
            <person name="Wade K."/>
            <person name="Ball S.L."/>
            <person name="Bradley K.W."/>
            <person name="Asai D.J."/>
            <person name="Bowman C.A."/>
            <person name="Russell D.A."/>
            <person name="Pope W.H."/>
            <person name="Jacobs-Sera D."/>
            <person name="Hendrix R.W."/>
            <person name="Hatfull G.F."/>
        </authorList>
    </citation>
    <scope>NUCLEOTIDE SEQUENCE [LARGE SCALE GENOMIC DNA]</scope>
    <source>
        <strain evidence="2 3">DSM 27648</strain>
    </source>
</reference>
<dbReference type="InterPro" id="IPR035234">
    <property type="entry name" value="IgGFc-bd_N"/>
</dbReference>
<dbReference type="PROSITE" id="PS51257">
    <property type="entry name" value="PROKAR_LIPOPROTEIN"/>
    <property type="match status" value="1"/>
</dbReference>
<keyword evidence="3" id="KW-1185">Reference proteome</keyword>
<dbReference type="KEGG" id="llu:AKJ09_10606"/>
<name>A0A0K1QDZ5_9BACT</name>
<sequence length="602" mass="64042">MSARSPIILTFFVVSAVWVGCSSDRTEFEEARTPEFATNDAATDVDASCTAVSCSRDLRSVLDCNGNVAKICPPELACGNGQCVAPCDSATMNQGSVGCAFSVPGPNTKAFARGSCYAFFVANNWSSPATLRFEFDGQEKPLDGAVWIPKVGDGVVTYTKLDGPIPAGGGAVVFVSNEETGAAYWTACPSFVKPILDKEQGIYATGKGHATLVSSDVPVSMYSMYPYGGASSVVPSATLLFPTSSFRTNYMVVSAWGGKSDGFGRGVLPNANAGLTQAGLPTLQIVATEDGTSVDIRPNVDILGGNGVSAGRRNQVTNYTLQRGEFLQLMQDNELVGAVIDSNKPVGVFGGQSCMFVPSDVMACDIENDQIPPLSAWGHEYAVLPAPNRVELFTQGAEKARDPSPIRILAAADDTQLVYEPAQPEGAPSTLSRGQLGVFFADHPFIVRTQDSDHPVYVASLMTGAATVMSTPIGDPEVAMAVPTDQWLDTYGFFTDYTYSLSEVFVTRRKVDGAFRDVVLDCAGVLEGWKSITDDFEWTYAELTRDGKPRTYPAGSCTDGAHRIHSDGPFAMTVWGLASYASYAYPGGTGLRPVTDIHVPVR</sequence>
<dbReference type="PANTHER" id="PTHR46534">
    <property type="entry name" value="IGGFC_BINDING DOMAIN-CONTAINING PROTEIN"/>
    <property type="match status" value="1"/>
</dbReference>
<evidence type="ECO:0000313" key="3">
    <source>
        <dbReference type="Proteomes" id="UP000064967"/>
    </source>
</evidence>
<dbReference type="STRING" id="1391654.AKJ09_10606"/>
<accession>A0A0K1QDZ5</accession>
<dbReference type="AlphaFoldDB" id="A0A0K1QDZ5"/>
<evidence type="ECO:0000259" key="1">
    <source>
        <dbReference type="Pfam" id="PF17517"/>
    </source>
</evidence>
<evidence type="ECO:0000313" key="2">
    <source>
        <dbReference type="EMBL" id="AKV03943.1"/>
    </source>
</evidence>
<dbReference type="PANTHER" id="PTHR46534:SF1">
    <property type="entry name" value="IGGFC-BINDING PROTEIN N-TERMINAL DOMAIN-CONTAINING PROTEIN"/>
    <property type="match status" value="1"/>
</dbReference>
<dbReference type="Pfam" id="PF17517">
    <property type="entry name" value="IgGFc_binding"/>
    <property type="match status" value="1"/>
</dbReference>
<dbReference type="Proteomes" id="UP000064967">
    <property type="component" value="Chromosome"/>
</dbReference>
<organism evidence="2 3">
    <name type="scientific">Labilithrix luteola</name>
    <dbReference type="NCBI Taxonomy" id="1391654"/>
    <lineage>
        <taxon>Bacteria</taxon>
        <taxon>Pseudomonadati</taxon>
        <taxon>Myxococcota</taxon>
        <taxon>Polyangia</taxon>
        <taxon>Polyangiales</taxon>
        <taxon>Labilitrichaceae</taxon>
        <taxon>Labilithrix</taxon>
    </lineage>
</organism>
<protein>
    <recommendedName>
        <fullName evidence="1">IgGFc-binding protein N-terminal domain-containing protein</fullName>
    </recommendedName>
</protein>
<feature type="domain" description="IgGFc-binding protein N-terminal" evidence="1">
    <location>
        <begin position="236"/>
        <end position="576"/>
    </location>
</feature>
<proteinExistence type="predicted"/>
<dbReference type="EMBL" id="CP012333">
    <property type="protein sequence ID" value="AKV03943.1"/>
    <property type="molecule type" value="Genomic_DNA"/>
</dbReference>
<gene>
    <name evidence="2" type="ORF">AKJ09_10606</name>
</gene>